<proteinExistence type="predicted"/>
<evidence type="ECO:0000313" key="1">
    <source>
        <dbReference type="EMBL" id="EKE69553.1"/>
    </source>
</evidence>
<dbReference type="AlphaFoldDB" id="K2J397"/>
<organism evidence="1 2">
    <name type="scientific">Gallaecimonas xiamenensis 3-C-1</name>
    <dbReference type="NCBI Taxonomy" id="745411"/>
    <lineage>
        <taxon>Bacteria</taxon>
        <taxon>Pseudomonadati</taxon>
        <taxon>Pseudomonadota</taxon>
        <taxon>Gammaproteobacteria</taxon>
        <taxon>Enterobacterales</taxon>
        <taxon>Gallaecimonadaceae</taxon>
        <taxon>Gallaecimonas</taxon>
    </lineage>
</organism>
<dbReference type="eggNOG" id="ENOG5031ZWK">
    <property type="taxonomic scope" value="Bacteria"/>
</dbReference>
<dbReference type="OrthoDB" id="5600142at2"/>
<accession>K2J397</accession>
<evidence type="ECO:0000313" key="2">
    <source>
        <dbReference type="Proteomes" id="UP000006755"/>
    </source>
</evidence>
<dbReference type="PATRIC" id="fig|745411.4.peg.2891"/>
<sequence>MIPLISQWITDTNLANLHRRQPCSRFAKAFAGFYPPAFLDQAYYVVTEHLPKPDFPALRDAGLGDFIDMPAAAITYQDTYYITPEAMGSLRTHFHELVHVVQWQQLGLAGFIQRYLWELSQYGYRASPLEEMAYDLDAHFGRQGQPLDVQERVQSLL</sequence>
<dbReference type="Proteomes" id="UP000006755">
    <property type="component" value="Unassembled WGS sequence"/>
</dbReference>
<comment type="caution">
    <text evidence="1">The sequence shown here is derived from an EMBL/GenBank/DDBJ whole genome shotgun (WGS) entry which is preliminary data.</text>
</comment>
<protein>
    <recommendedName>
        <fullName evidence="3">DUF4157 domain-containing protein</fullName>
    </recommendedName>
</protein>
<dbReference type="RefSeq" id="WP_008485790.1">
    <property type="nucleotide sequence ID" value="NZ_AMRI01000023.1"/>
</dbReference>
<keyword evidence="2" id="KW-1185">Reference proteome</keyword>
<name>K2J397_9GAMM</name>
<gene>
    <name evidence="1" type="ORF">B3C1_14707</name>
</gene>
<dbReference type="STRING" id="745411.B3C1_14707"/>
<dbReference type="EMBL" id="AMRI01000023">
    <property type="protein sequence ID" value="EKE69553.1"/>
    <property type="molecule type" value="Genomic_DNA"/>
</dbReference>
<reference evidence="1 2" key="1">
    <citation type="journal article" date="2012" name="J. Bacteriol.">
        <title>Genome Sequence of Gallaecimonas xiamenensis Type Strain 3-C-1.</title>
        <authorList>
            <person name="Lai Q."/>
            <person name="Wang L."/>
            <person name="Wang W."/>
            <person name="Shao Z."/>
        </authorList>
    </citation>
    <scope>NUCLEOTIDE SEQUENCE [LARGE SCALE GENOMIC DNA]</scope>
    <source>
        <strain evidence="1 2">3-C-1</strain>
    </source>
</reference>
<evidence type="ECO:0008006" key="3">
    <source>
        <dbReference type="Google" id="ProtNLM"/>
    </source>
</evidence>